<feature type="domain" description="Glycosyltransferase 2-like" evidence="2">
    <location>
        <begin position="8"/>
        <end position="174"/>
    </location>
</feature>
<reference evidence="3 4" key="2">
    <citation type="journal article" date="2013" name="Genome Announc.">
        <title>Genome Sequence of Growth-Improving Paenibacillus mucilaginosus Strain KNP414.</title>
        <authorList>
            <person name="Lu J.J."/>
            <person name="Wang J.F."/>
            <person name="Hu X.F."/>
        </authorList>
    </citation>
    <scope>NUCLEOTIDE SEQUENCE [LARGE SCALE GENOMIC DNA]</scope>
    <source>
        <strain evidence="3 4">KNP414</strain>
    </source>
</reference>
<evidence type="ECO:0000313" key="4">
    <source>
        <dbReference type="Proteomes" id="UP000006620"/>
    </source>
</evidence>
<dbReference type="EMBL" id="CP002869">
    <property type="protein sequence ID" value="AEI43135.1"/>
    <property type="molecule type" value="Genomic_DNA"/>
</dbReference>
<dbReference type="RefSeq" id="WP_013918288.1">
    <property type="nucleotide sequence ID" value="NC_015690.1"/>
</dbReference>
<dbReference type="GO" id="GO:0004653">
    <property type="term" value="F:polypeptide N-acetylgalactosaminyltransferase activity"/>
    <property type="evidence" value="ECO:0007669"/>
    <property type="project" value="TreeGrafter"/>
</dbReference>
<organism evidence="3 4">
    <name type="scientific">Paenibacillus mucilaginosus (strain KNP414)</name>
    <dbReference type="NCBI Taxonomy" id="1036673"/>
    <lineage>
        <taxon>Bacteria</taxon>
        <taxon>Bacillati</taxon>
        <taxon>Bacillota</taxon>
        <taxon>Bacilli</taxon>
        <taxon>Bacillales</taxon>
        <taxon>Paenibacillaceae</taxon>
        <taxon>Paenibacillus</taxon>
    </lineage>
</organism>
<dbReference type="InterPro" id="IPR029044">
    <property type="entry name" value="Nucleotide-diphossugar_trans"/>
</dbReference>
<sequence>MNLEPMISIILPARNEGDRIARTLQSIADARMTGCELEFVVVDDASDEPLSPDLPLSAPRTVLRVLRLEQQAGVPGARNYGARAARGDILFITDAHVEFSRGWDVEVLRHLDDGRILGAAICDTVSSFRGYGCSLIVPFMGTQWNRELPAGGPPHIQIASAAGTVLPRALFEKLGGYDAGMRLYGGAEPEFSVRAWLSGAEIVSVPGLQVLHRFKTKPEIERFLLNLKPHMLHNNLRFGLLYLSEPACLQMLRYYAVLYPEFIREAVSQVEAGDFRERRALLEAELVHDLAWFIRRFNVLDQSGARILE</sequence>
<reference evidence="4" key="1">
    <citation type="submission" date="2011-06" db="EMBL/GenBank/DDBJ databases">
        <title>Complete genome sequence of Paenibacillus mucilaginosus KNP414.</title>
        <authorList>
            <person name="Wang J."/>
            <person name="Hu S."/>
            <person name="Hu X."/>
            <person name="Zhang B."/>
            <person name="Dong D."/>
            <person name="Zhang S."/>
            <person name="Zhao K."/>
            <person name="Wu D."/>
        </authorList>
    </citation>
    <scope>NUCLEOTIDE SEQUENCE [LARGE SCALE GENOMIC DNA]</scope>
    <source>
        <strain evidence="4">KNP414</strain>
    </source>
</reference>
<dbReference type="AlphaFoldDB" id="F8FBT4"/>
<keyword evidence="1" id="KW-1015">Disulfide bond</keyword>
<dbReference type="PANTHER" id="PTHR11675">
    <property type="entry name" value="N-ACETYLGALACTOSAMINYLTRANSFERASE"/>
    <property type="match status" value="1"/>
</dbReference>
<dbReference type="SUPFAM" id="SSF53448">
    <property type="entry name" value="Nucleotide-diphospho-sugar transferases"/>
    <property type="match status" value="1"/>
</dbReference>
<gene>
    <name evidence="3" type="ordered locus">KNP414_04605</name>
</gene>
<keyword evidence="3" id="KW-0808">Transferase</keyword>
<dbReference type="PATRIC" id="fig|1036673.3.peg.4235"/>
<proteinExistence type="predicted"/>
<dbReference type="GO" id="GO:0006493">
    <property type="term" value="P:protein O-linked glycosylation"/>
    <property type="evidence" value="ECO:0007669"/>
    <property type="project" value="TreeGrafter"/>
</dbReference>
<dbReference type="PANTHER" id="PTHR11675:SF126">
    <property type="entry name" value="RICIN B LECTIN DOMAIN-CONTAINING PROTEIN"/>
    <property type="match status" value="1"/>
</dbReference>
<evidence type="ECO:0000313" key="3">
    <source>
        <dbReference type="EMBL" id="AEI43135.1"/>
    </source>
</evidence>
<dbReference type="Proteomes" id="UP000006620">
    <property type="component" value="Chromosome"/>
</dbReference>
<dbReference type="Gene3D" id="3.90.550.10">
    <property type="entry name" value="Spore Coat Polysaccharide Biosynthesis Protein SpsA, Chain A"/>
    <property type="match status" value="1"/>
</dbReference>
<evidence type="ECO:0000256" key="1">
    <source>
        <dbReference type="ARBA" id="ARBA00023157"/>
    </source>
</evidence>
<dbReference type="Pfam" id="PF00535">
    <property type="entry name" value="Glycos_transf_2"/>
    <property type="match status" value="1"/>
</dbReference>
<evidence type="ECO:0000259" key="2">
    <source>
        <dbReference type="Pfam" id="PF00535"/>
    </source>
</evidence>
<accession>F8FBT4</accession>
<dbReference type="KEGG" id="pms:KNP414_04605"/>
<protein>
    <submittedName>
        <fullName evidence="3">Glycosyl transferase, family 2</fullName>
    </submittedName>
</protein>
<name>F8FBT4_PAEMK</name>
<dbReference type="InterPro" id="IPR001173">
    <property type="entry name" value="Glyco_trans_2-like"/>
</dbReference>
<dbReference type="HOGENOM" id="CLU_952262_0_0_9"/>